<evidence type="ECO:0000256" key="1">
    <source>
        <dbReference type="PROSITE-ProRule" id="PRU00285"/>
    </source>
</evidence>
<dbReference type="InterPro" id="IPR031107">
    <property type="entry name" value="Small_HSP"/>
</dbReference>
<reference evidence="4 5" key="1">
    <citation type="submission" date="2007-06" db="EMBL/GenBank/DDBJ databases">
        <authorList>
            <person name="Shimkets L."/>
            <person name="Ferriera S."/>
            <person name="Johnson J."/>
            <person name="Kravitz S."/>
            <person name="Beeson K."/>
            <person name="Sutton G."/>
            <person name="Rogers Y.-H."/>
            <person name="Friedman R."/>
            <person name="Frazier M."/>
            <person name="Venter J.C."/>
        </authorList>
    </citation>
    <scope>NUCLEOTIDE SEQUENCE [LARGE SCALE GENOMIC DNA]</scope>
    <source>
        <strain evidence="4 5">SIR-1</strain>
    </source>
</reference>
<dbReference type="OrthoDB" id="189458at2"/>
<dbReference type="CDD" id="cd06464">
    <property type="entry name" value="ACD_sHsps-like"/>
    <property type="match status" value="1"/>
</dbReference>
<dbReference type="PANTHER" id="PTHR11527">
    <property type="entry name" value="HEAT-SHOCK PROTEIN 20 FAMILY MEMBER"/>
    <property type="match status" value="1"/>
</dbReference>
<dbReference type="PROSITE" id="PS01031">
    <property type="entry name" value="SHSP"/>
    <property type="match status" value="1"/>
</dbReference>
<sequence length="148" mass="16323">MYRFNAVSPFSPFSGPFAGMDLLFDAMLPRPASKTGPRVASRGVSLRVRDEEQAYVLTAALPGIDAEQLELQVGEDWIEIAAKRELAVPEGYEALRRERSGYAFKRRLQLPKRVDTEAVKASFEAGVLTIEAPKRGESSPRQIAIEAA</sequence>
<evidence type="ECO:0000313" key="5">
    <source>
        <dbReference type="Proteomes" id="UP000005801"/>
    </source>
</evidence>
<accession>A6GDE0</accession>
<dbReference type="Gene3D" id="2.60.40.790">
    <property type="match status" value="1"/>
</dbReference>
<dbReference type="AlphaFoldDB" id="A6GDE0"/>
<dbReference type="eggNOG" id="COG0071">
    <property type="taxonomic scope" value="Bacteria"/>
</dbReference>
<keyword evidence="5" id="KW-1185">Reference proteome</keyword>
<dbReference type="Proteomes" id="UP000005801">
    <property type="component" value="Unassembled WGS sequence"/>
</dbReference>
<name>A6GDE0_9BACT</name>
<gene>
    <name evidence="4" type="ORF">PPSIR1_31388</name>
</gene>
<dbReference type="InterPro" id="IPR008978">
    <property type="entry name" value="HSP20-like_chaperone"/>
</dbReference>
<proteinExistence type="inferred from homology"/>
<evidence type="ECO:0000256" key="2">
    <source>
        <dbReference type="RuleBase" id="RU003616"/>
    </source>
</evidence>
<organism evidence="4 5">
    <name type="scientific">Plesiocystis pacifica SIR-1</name>
    <dbReference type="NCBI Taxonomy" id="391625"/>
    <lineage>
        <taxon>Bacteria</taxon>
        <taxon>Pseudomonadati</taxon>
        <taxon>Myxococcota</taxon>
        <taxon>Polyangia</taxon>
        <taxon>Nannocystales</taxon>
        <taxon>Nannocystaceae</taxon>
        <taxon>Plesiocystis</taxon>
    </lineage>
</organism>
<feature type="domain" description="SHSP" evidence="3">
    <location>
        <begin position="37"/>
        <end position="148"/>
    </location>
</feature>
<dbReference type="Pfam" id="PF00011">
    <property type="entry name" value="HSP20"/>
    <property type="match status" value="1"/>
</dbReference>
<protein>
    <submittedName>
        <fullName evidence="4">Small heat shock protein</fullName>
    </submittedName>
</protein>
<evidence type="ECO:0000313" key="4">
    <source>
        <dbReference type="EMBL" id="EDM76131.1"/>
    </source>
</evidence>
<evidence type="ECO:0000259" key="3">
    <source>
        <dbReference type="PROSITE" id="PS01031"/>
    </source>
</evidence>
<dbReference type="SUPFAM" id="SSF49764">
    <property type="entry name" value="HSP20-like chaperones"/>
    <property type="match status" value="1"/>
</dbReference>
<dbReference type="RefSeq" id="WP_006974730.1">
    <property type="nucleotide sequence ID" value="NZ_ABCS01000072.1"/>
</dbReference>
<dbReference type="STRING" id="391625.PPSIR1_31388"/>
<keyword evidence="4" id="KW-0346">Stress response</keyword>
<dbReference type="EMBL" id="ABCS01000072">
    <property type="protein sequence ID" value="EDM76131.1"/>
    <property type="molecule type" value="Genomic_DNA"/>
</dbReference>
<dbReference type="InterPro" id="IPR002068">
    <property type="entry name" value="A-crystallin/Hsp20_dom"/>
</dbReference>
<comment type="caution">
    <text evidence="4">The sequence shown here is derived from an EMBL/GenBank/DDBJ whole genome shotgun (WGS) entry which is preliminary data.</text>
</comment>
<comment type="similarity">
    <text evidence="1 2">Belongs to the small heat shock protein (HSP20) family.</text>
</comment>